<dbReference type="CDD" id="cd00392">
    <property type="entry name" value="Ribosomal_L13"/>
    <property type="match status" value="1"/>
</dbReference>
<dbReference type="GO" id="GO:0003735">
    <property type="term" value="F:structural constituent of ribosome"/>
    <property type="evidence" value="ECO:0007669"/>
    <property type="project" value="InterPro"/>
</dbReference>
<dbReference type="GO" id="GO:1990904">
    <property type="term" value="C:ribonucleoprotein complex"/>
    <property type="evidence" value="ECO:0007669"/>
    <property type="project" value="UniProtKB-KW"/>
</dbReference>
<dbReference type="GO" id="GO:0005840">
    <property type="term" value="C:ribosome"/>
    <property type="evidence" value="ECO:0007669"/>
    <property type="project" value="UniProtKB-KW"/>
</dbReference>
<dbReference type="PANTHER" id="PTHR11545">
    <property type="entry name" value="RIBOSOMAL PROTEIN L13"/>
    <property type="match status" value="1"/>
</dbReference>
<organism evidence="5 6">
    <name type="scientific">candidate division WWE3 bacterium CG10_big_fil_rev_8_21_14_0_10_32_10</name>
    <dbReference type="NCBI Taxonomy" id="1975090"/>
    <lineage>
        <taxon>Bacteria</taxon>
        <taxon>Katanobacteria</taxon>
    </lineage>
</organism>
<dbReference type="Gene3D" id="3.90.1180.10">
    <property type="entry name" value="Ribosomal protein L13"/>
    <property type="match status" value="1"/>
</dbReference>
<dbReference type="PANTHER" id="PTHR11545:SF2">
    <property type="entry name" value="LARGE RIBOSOMAL SUBUNIT PROTEIN UL13M"/>
    <property type="match status" value="1"/>
</dbReference>
<evidence type="ECO:0000256" key="1">
    <source>
        <dbReference type="ARBA" id="ARBA00006227"/>
    </source>
</evidence>
<keyword evidence="2 4" id="KW-0689">Ribosomal protein</keyword>
<evidence type="ECO:0000256" key="2">
    <source>
        <dbReference type="ARBA" id="ARBA00022980"/>
    </source>
</evidence>
<comment type="subunit">
    <text evidence="4">Part of the 50S ribosomal subunit.</text>
</comment>
<dbReference type="EMBL" id="PCXU01000013">
    <property type="protein sequence ID" value="PIR43707.1"/>
    <property type="molecule type" value="Genomic_DNA"/>
</dbReference>
<dbReference type="GO" id="GO:0003729">
    <property type="term" value="F:mRNA binding"/>
    <property type="evidence" value="ECO:0007669"/>
    <property type="project" value="TreeGrafter"/>
</dbReference>
<name>A0A2H0RB46_UNCKA</name>
<dbReference type="GO" id="GO:0006412">
    <property type="term" value="P:translation"/>
    <property type="evidence" value="ECO:0007669"/>
    <property type="project" value="UniProtKB-UniRule"/>
</dbReference>
<dbReference type="Proteomes" id="UP000230214">
    <property type="component" value="Unassembled WGS sequence"/>
</dbReference>
<protein>
    <recommendedName>
        <fullName evidence="4">Large ribosomal subunit protein uL13</fullName>
    </recommendedName>
</protein>
<proteinExistence type="inferred from homology"/>
<evidence type="ECO:0000313" key="5">
    <source>
        <dbReference type="EMBL" id="PIR43707.1"/>
    </source>
</evidence>
<evidence type="ECO:0000256" key="4">
    <source>
        <dbReference type="HAMAP-Rule" id="MF_01366"/>
    </source>
</evidence>
<dbReference type="GO" id="GO:0017148">
    <property type="term" value="P:negative regulation of translation"/>
    <property type="evidence" value="ECO:0007669"/>
    <property type="project" value="TreeGrafter"/>
</dbReference>
<dbReference type="PIRSF" id="PIRSF002181">
    <property type="entry name" value="Ribosomal_L13"/>
    <property type="match status" value="1"/>
</dbReference>
<sequence length="139" mass="15690">MKTTVTKKSEITQDWHLLDASDLTLGRLSTQATSFLLGKGKTNYTPNMVCGDKVVVVNSDKLKLTGNKVENKMYYRHSGHARGLKSANVSYYLKKDSTFILRNSISGMLPKNRLRDVFLKNLYIYKGAEHPHVAQIKAK</sequence>
<evidence type="ECO:0000313" key="6">
    <source>
        <dbReference type="Proteomes" id="UP000230214"/>
    </source>
</evidence>
<evidence type="ECO:0000256" key="3">
    <source>
        <dbReference type="ARBA" id="ARBA00023274"/>
    </source>
</evidence>
<gene>
    <name evidence="4" type="primary">rplM</name>
    <name evidence="5" type="ORF">COV24_01470</name>
</gene>
<comment type="similarity">
    <text evidence="1 4">Belongs to the universal ribosomal protein uL13 family.</text>
</comment>
<keyword evidence="3 4" id="KW-0687">Ribonucleoprotein</keyword>
<comment type="caution">
    <text evidence="5">The sequence shown here is derived from an EMBL/GenBank/DDBJ whole genome shotgun (WGS) entry which is preliminary data.</text>
</comment>
<dbReference type="InterPro" id="IPR005822">
    <property type="entry name" value="Ribosomal_uL13"/>
</dbReference>
<accession>A0A2H0RB46</accession>
<dbReference type="SUPFAM" id="SSF52161">
    <property type="entry name" value="Ribosomal protein L13"/>
    <property type="match status" value="1"/>
</dbReference>
<dbReference type="HAMAP" id="MF_01366">
    <property type="entry name" value="Ribosomal_uL13"/>
    <property type="match status" value="1"/>
</dbReference>
<comment type="function">
    <text evidence="4">This protein is one of the early assembly proteins of the 50S ribosomal subunit, although it is not seen to bind rRNA by itself. It is important during the early stages of 50S assembly.</text>
</comment>
<dbReference type="NCBIfam" id="TIGR01066">
    <property type="entry name" value="rplM_bact"/>
    <property type="match status" value="1"/>
</dbReference>
<dbReference type="AlphaFoldDB" id="A0A2H0RB46"/>
<dbReference type="Pfam" id="PF00572">
    <property type="entry name" value="Ribosomal_L13"/>
    <property type="match status" value="1"/>
</dbReference>
<dbReference type="InterPro" id="IPR036899">
    <property type="entry name" value="Ribosomal_uL13_sf"/>
</dbReference>
<reference evidence="5 6" key="1">
    <citation type="submission" date="2017-09" db="EMBL/GenBank/DDBJ databases">
        <title>Depth-based differentiation of microbial function through sediment-hosted aquifers and enrichment of novel symbionts in the deep terrestrial subsurface.</title>
        <authorList>
            <person name="Probst A.J."/>
            <person name="Ladd B."/>
            <person name="Jarett J.K."/>
            <person name="Geller-Mcgrath D.E."/>
            <person name="Sieber C.M."/>
            <person name="Emerson J.B."/>
            <person name="Anantharaman K."/>
            <person name="Thomas B.C."/>
            <person name="Malmstrom R."/>
            <person name="Stieglmeier M."/>
            <person name="Klingl A."/>
            <person name="Woyke T."/>
            <person name="Ryan C.M."/>
            <person name="Banfield J.F."/>
        </authorList>
    </citation>
    <scope>NUCLEOTIDE SEQUENCE [LARGE SCALE GENOMIC DNA]</scope>
    <source>
        <strain evidence="5">CG10_big_fil_rev_8_21_14_0_10_32_10</strain>
    </source>
</reference>
<dbReference type="InterPro" id="IPR005823">
    <property type="entry name" value="Ribosomal_uL13_bac-type"/>
</dbReference>